<proteinExistence type="predicted"/>
<evidence type="ECO:0000313" key="3">
    <source>
        <dbReference type="Proteomes" id="UP000256512"/>
    </source>
</evidence>
<protein>
    <recommendedName>
        <fullName evidence="4">Mobilization protein</fullName>
    </recommendedName>
</protein>
<organism evidence="2 3">
    <name type="scientific">Chryseobacterium piscium</name>
    <dbReference type="NCBI Taxonomy" id="333702"/>
    <lineage>
        <taxon>Bacteria</taxon>
        <taxon>Pseudomonadati</taxon>
        <taxon>Bacteroidota</taxon>
        <taxon>Flavobacteriia</taxon>
        <taxon>Flavobacteriales</taxon>
        <taxon>Weeksellaceae</taxon>
        <taxon>Chryseobacterium group</taxon>
        <taxon>Chryseobacterium</taxon>
    </lineage>
</organism>
<dbReference type="Proteomes" id="UP000256512">
    <property type="component" value="Unassembled WGS sequence"/>
</dbReference>
<evidence type="ECO:0000313" key="2">
    <source>
        <dbReference type="EMBL" id="REC55079.1"/>
    </source>
</evidence>
<dbReference type="EMBL" id="QNVS01000016">
    <property type="protein sequence ID" value="REC55079.1"/>
    <property type="molecule type" value="Genomic_DNA"/>
</dbReference>
<keyword evidence="1" id="KW-0175">Coiled coil</keyword>
<comment type="caution">
    <text evidence="2">The sequence shown here is derived from an EMBL/GenBank/DDBJ whole genome shotgun (WGS) entry which is preliminary data.</text>
</comment>
<sequence length="395" mass="46271">MIIMQKTSIHFNCVKVDSEAHNFRKKKFEYVKSDLSHKNEYWVEEKISNRLLKIESFCKTKSGRKLQKNAMPIREAVVVINEDTSMLELQKLASELEKKLKIRIFQIAIHKDEGHYDKESKEWIPNYHAHLVADWQDLETGKTLKHTRFQYSQMQDIAADSLGMQRGEKKGVARLEAINFKIDQKLKELDDLENKIAELSSTIDPENFLNLNETKSNFFGIAKTSVEKTLENFITHAKTINFELSQMKMNNKVLIKNNDKLKSECTDFKNDIANLKNLNNLLLSNFELYNQKRREYLEAIFKLLGKTILQERLKYPISVNAETLNKTMSKICATIAEKNKIPEVAIEEIFKIERNNRVLFRYLKDGKPNKHEILKENSKDVNKDEAINPQNFLRR</sequence>
<name>A0A3D9BNH9_9FLAO</name>
<feature type="coiled-coil region" evidence="1">
    <location>
        <begin position="175"/>
        <end position="202"/>
    </location>
</feature>
<accession>A0A3D9BNH9</accession>
<evidence type="ECO:0008006" key="4">
    <source>
        <dbReference type="Google" id="ProtNLM"/>
    </source>
</evidence>
<reference evidence="2 3" key="1">
    <citation type="journal article" date="2006" name="Int. J. Syst. Evol. Microbiol.">
        <title>Chryseobacterium piscium sp. nov., isolated from fish of the South Atlantic Ocean off South Africa.</title>
        <authorList>
            <person name="de Beer H."/>
            <person name="Hugo C.J."/>
            <person name="Jooste P.J."/>
            <person name="Vancanneyt M."/>
            <person name="Coenye T."/>
            <person name="Vandamme P."/>
        </authorList>
    </citation>
    <scope>NUCLEOTIDE SEQUENCE [LARGE SCALE GENOMIC DNA]</scope>
    <source>
        <strain evidence="2 3">CCUG 51923</strain>
    </source>
</reference>
<evidence type="ECO:0000256" key="1">
    <source>
        <dbReference type="SAM" id="Coils"/>
    </source>
</evidence>
<keyword evidence="3" id="KW-1185">Reference proteome</keyword>
<gene>
    <name evidence="2" type="ORF">DRF62_07370</name>
</gene>
<dbReference type="AlphaFoldDB" id="A0A3D9BNH9"/>
<feature type="coiled-coil region" evidence="1">
    <location>
        <begin position="244"/>
        <end position="278"/>
    </location>
</feature>